<dbReference type="RefSeq" id="WP_166173316.1">
    <property type="nucleotide sequence ID" value="NZ_CP045119.1"/>
</dbReference>
<gene>
    <name evidence="1" type="ORF">GBA63_02850</name>
</gene>
<keyword evidence="2" id="KW-1185">Reference proteome</keyword>
<dbReference type="AlphaFoldDB" id="A0A6G8Q5G9"/>
<evidence type="ECO:0000313" key="2">
    <source>
        <dbReference type="Proteomes" id="UP000501452"/>
    </source>
</evidence>
<name>A0A6G8Q5G9_9ACTN</name>
<dbReference type="KEGG" id="rub:GBA63_02850"/>
<sequence>MAGRIGRVGSLFVALGKGGYAMALGERRTKRRKTSGEKPYIYTTTADGRKYIKSDEFIELPHVEKQMRQMSRLAKSHKGRLGI</sequence>
<reference evidence="1 2" key="1">
    <citation type="submission" date="2019-10" db="EMBL/GenBank/DDBJ databases">
        <title>Rubrobacter sp nov SCSIO 52090 isolated from a deep-sea sediment in the South China Sea.</title>
        <authorList>
            <person name="Chen R.W."/>
        </authorList>
    </citation>
    <scope>NUCLEOTIDE SEQUENCE [LARGE SCALE GENOMIC DNA]</scope>
    <source>
        <strain evidence="1 2">SCSIO 52909</strain>
    </source>
</reference>
<evidence type="ECO:0000313" key="1">
    <source>
        <dbReference type="EMBL" id="QIN81688.1"/>
    </source>
</evidence>
<dbReference type="EMBL" id="CP045119">
    <property type="protein sequence ID" value="QIN81688.1"/>
    <property type="molecule type" value="Genomic_DNA"/>
</dbReference>
<protein>
    <submittedName>
        <fullName evidence="1">Uncharacterized protein</fullName>
    </submittedName>
</protein>
<accession>A0A6G8Q5G9</accession>
<proteinExistence type="predicted"/>
<organism evidence="1 2">
    <name type="scientific">Rubrobacter tropicus</name>
    <dbReference type="NCBI Taxonomy" id="2653851"/>
    <lineage>
        <taxon>Bacteria</taxon>
        <taxon>Bacillati</taxon>
        <taxon>Actinomycetota</taxon>
        <taxon>Rubrobacteria</taxon>
        <taxon>Rubrobacterales</taxon>
        <taxon>Rubrobacteraceae</taxon>
        <taxon>Rubrobacter</taxon>
    </lineage>
</organism>
<dbReference type="Proteomes" id="UP000501452">
    <property type="component" value="Chromosome"/>
</dbReference>